<organism evidence="1 2">
    <name type="scientific">Arabis nemorensis</name>
    <dbReference type="NCBI Taxonomy" id="586526"/>
    <lineage>
        <taxon>Eukaryota</taxon>
        <taxon>Viridiplantae</taxon>
        <taxon>Streptophyta</taxon>
        <taxon>Embryophyta</taxon>
        <taxon>Tracheophyta</taxon>
        <taxon>Spermatophyta</taxon>
        <taxon>Magnoliopsida</taxon>
        <taxon>eudicotyledons</taxon>
        <taxon>Gunneridae</taxon>
        <taxon>Pentapetalae</taxon>
        <taxon>rosids</taxon>
        <taxon>malvids</taxon>
        <taxon>Brassicales</taxon>
        <taxon>Brassicaceae</taxon>
        <taxon>Arabideae</taxon>
        <taxon>Arabis</taxon>
    </lineage>
</organism>
<gene>
    <name evidence="1" type="ORF">ANE_LOCUS4053</name>
</gene>
<dbReference type="AlphaFoldDB" id="A0A565AW27"/>
<dbReference type="OrthoDB" id="1114113at2759"/>
<dbReference type="Proteomes" id="UP000489600">
    <property type="component" value="Unassembled WGS sequence"/>
</dbReference>
<keyword evidence="2" id="KW-1185">Reference proteome</keyword>
<protein>
    <recommendedName>
        <fullName evidence="3">DUF4283 domain-containing protein</fullName>
    </recommendedName>
</protein>
<evidence type="ECO:0008006" key="3">
    <source>
        <dbReference type="Google" id="ProtNLM"/>
    </source>
</evidence>
<name>A0A565AW27_9BRAS</name>
<comment type="caution">
    <text evidence="1">The sequence shown here is derived from an EMBL/GenBank/DDBJ whole genome shotgun (WGS) entry which is preliminary data.</text>
</comment>
<accession>A0A565AW27</accession>
<sequence>MAFVMPPVNVPVLVPPLPLKPPDPVIPESPDPISQVPKFPLGVIRLSLEEISADAPVPTLESLERVPLSTDSSVVEQNPVVFGTALPWATRFRSSLRNLKKETTPSFLDDGTPIVSAPDSVLLGASVLWKGHLIAHWYGKPPPVSRILSDLNPIWGTQGRISVRHLSDSSSLIFIPSEATRARGRR</sequence>
<evidence type="ECO:0000313" key="2">
    <source>
        <dbReference type="Proteomes" id="UP000489600"/>
    </source>
</evidence>
<evidence type="ECO:0000313" key="1">
    <source>
        <dbReference type="EMBL" id="VVA93608.1"/>
    </source>
</evidence>
<reference evidence="1" key="1">
    <citation type="submission" date="2019-07" db="EMBL/GenBank/DDBJ databases">
        <authorList>
            <person name="Dittberner H."/>
        </authorList>
    </citation>
    <scope>NUCLEOTIDE SEQUENCE [LARGE SCALE GENOMIC DNA]</scope>
</reference>
<dbReference type="EMBL" id="CABITT030000002">
    <property type="protein sequence ID" value="VVA93608.1"/>
    <property type="molecule type" value="Genomic_DNA"/>
</dbReference>
<proteinExistence type="predicted"/>